<accession>A0ABP7JH03</accession>
<protein>
    <recommendedName>
        <fullName evidence="4">Secreted protein</fullName>
    </recommendedName>
</protein>
<evidence type="ECO:0008006" key="4">
    <source>
        <dbReference type="Google" id="ProtNLM"/>
    </source>
</evidence>
<evidence type="ECO:0000313" key="3">
    <source>
        <dbReference type="Proteomes" id="UP001501563"/>
    </source>
</evidence>
<dbReference type="Proteomes" id="UP001501563">
    <property type="component" value="Unassembled WGS sequence"/>
</dbReference>
<gene>
    <name evidence="2" type="ORF">GCM10022207_00790</name>
</gene>
<dbReference type="EMBL" id="BAAAZA010000001">
    <property type="protein sequence ID" value="GAA3844171.1"/>
    <property type="molecule type" value="Genomic_DNA"/>
</dbReference>
<organism evidence="2 3">
    <name type="scientific">Streptomyces lannensis</name>
    <dbReference type="NCBI Taxonomy" id="766498"/>
    <lineage>
        <taxon>Bacteria</taxon>
        <taxon>Bacillati</taxon>
        <taxon>Actinomycetota</taxon>
        <taxon>Actinomycetes</taxon>
        <taxon>Kitasatosporales</taxon>
        <taxon>Streptomycetaceae</taxon>
        <taxon>Streptomyces</taxon>
    </lineage>
</organism>
<evidence type="ECO:0000313" key="2">
    <source>
        <dbReference type="EMBL" id="GAA3844171.1"/>
    </source>
</evidence>
<evidence type="ECO:0000256" key="1">
    <source>
        <dbReference type="SAM" id="MobiDB-lite"/>
    </source>
</evidence>
<proteinExistence type="predicted"/>
<sequence>MRGQVRGRADHGLCARTVTVVALAWSAAAPGDSPKGLLRTWRRSSPALAQMARGQRQKPATRPLAWRTARPDLRNNAFGCALPRASRLRKTPTWGGGRRPEPRSG</sequence>
<feature type="region of interest" description="Disordered" evidence="1">
    <location>
        <begin position="80"/>
        <end position="105"/>
    </location>
</feature>
<comment type="caution">
    <text evidence="2">The sequence shown here is derived from an EMBL/GenBank/DDBJ whole genome shotgun (WGS) entry which is preliminary data.</text>
</comment>
<reference evidence="3" key="1">
    <citation type="journal article" date="2019" name="Int. J. Syst. Evol. Microbiol.">
        <title>The Global Catalogue of Microorganisms (GCM) 10K type strain sequencing project: providing services to taxonomists for standard genome sequencing and annotation.</title>
        <authorList>
            <consortium name="The Broad Institute Genomics Platform"/>
            <consortium name="The Broad Institute Genome Sequencing Center for Infectious Disease"/>
            <person name="Wu L."/>
            <person name="Ma J."/>
        </authorList>
    </citation>
    <scope>NUCLEOTIDE SEQUENCE [LARGE SCALE GENOMIC DNA]</scope>
    <source>
        <strain evidence="3">JCM 16578</strain>
    </source>
</reference>
<name>A0ABP7JH03_9ACTN</name>
<keyword evidence="3" id="KW-1185">Reference proteome</keyword>